<keyword evidence="2" id="KW-0645">Protease</keyword>
<evidence type="ECO:0000256" key="4">
    <source>
        <dbReference type="ARBA" id="ARBA00022807"/>
    </source>
</evidence>
<keyword evidence="6" id="KW-0732">Signal</keyword>
<dbReference type="AlphaFoldDB" id="D2Q8Q9"/>
<reference evidence="8 9" key="1">
    <citation type="journal article" date="2009" name="PLoS Genet.">
        <title>The Bifidobacterium dentium Bd1 genome sequence reflects its genetic adaptation to the human oral cavity.</title>
        <authorList>
            <person name="Ventura M."/>
            <person name="Turroni F."/>
            <person name="Zomer A."/>
            <person name="Foroni E."/>
            <person name="Giubellini V."/>
            <person name="Bottacini F."/>
            <person name="Canchaya C."/>
            <person name="Claesson M.J."/>
            <person name="He F."/>
            <person name="Mantzourani M."/>
            <person name="Mulas L."/>
            <person name="Ferrarini A."/>
            <person name="Gao B."/>
            <person name="Delledonne M."/>
            <person name="Henrissat B."/>
            <person name="Coutinho P."/>
            <person name="Oggioni M."/>
            <person name="Gupta R.S."/>
            <person name="Zhang Z."/>
            <person name="Beighton D."/>
            <person name="Fitzgerald G.F."/>
            <person name="O'Toole P.W."/>
            <person name="van Sinderen D."/>
        </authorList>
    </citation>
    <scope>NUCLEOTIDE SEQUENCE [LARGE SCALE GENOMIC DNA]</scope>
    <source>
        <strain evidence="9">ATCC 27534 / DSM 20436 / JCM 1195 / Bd1</strain>
    </source>
</reference>
<dbReference type="STRING" id="401473.BDP_0524"/>
<dbReference type="PROSITE" id="PS51935">
    <property type="entry name" value="NLPC_P60"/>
    <property type="match status" value="1"/>
</dbReference>
<dbReference type="PANTHER" id="PTHR47053">
    <property type="entry name" value="MUREIN DD-ENDOPEPTIDASE MEPH-RELATED"/>
    <property type="match status" value="1"/>
</dbReference>
<sequence length="254" mass="26406">MKNLTKRCSMLTAIVAATVLFSGVAPVALAADDAAGQGSVVATRSFPKVSAVKKNILAESTSTEVEQDSDWGGVESLDVPQTKSQAEKDAEERAAAEQQAREQAAAAAQQQASRSSDRSDLTTDNSSNSTSTVTVTPPDGTSVSSLLSFAGQFVGKVPYVSGGNTPSGWDCSGFVQYVYGQMGVSLPHYSGAQATAGRAVGSLAEAQPGDIIANSQHAAIYVGNGMVINSQLNGTRYDPIAWVFPGSYSIRRIF</sequence>
<dbReference type="PANTHER" id="PTHR47053:SF1">
    <property type="entry name" value="MUREIN DD-ENDOPEPTIDASE MEPH-RELATED"/>
    <property type="match status" value="1"/>
</dbReference>
<evidence type="ECO:0000256" key="3">
    <source>
        <dbReference type="ARBA" id="ARBA00022801"/>
    </source>
</evidence>
<dbReference type="Proteomes" id="UP000008693">
    <property type="component" value="Chromosome"/>
</dbReference>
<dbReference type="InterPro" id="IPR038765">
    <property type="entry name" value="Papain-like_cys_pep_sf"/>
</dbReference>
<dbReference type="EMBL" id="CP001750">
    <property type="protein sequence ID" value="ADB09195.1"/>
    <property type="molecule type" value="Genomic_DNA"/>
</dbReference>
<dbReference type="GO" id="GO:0008234">
    <property type="term" value="F:cysteine-type peptidase activity"/>
    <property type="evidence" value="ECO:0007669"/>
    <property type="project" value="UniProtKB-KW"/>
</dbReference>
<dbReference type="InterPro" id="IPR051202">
    <property type="entry name" value="Peptidase_C40"/>
</dbReference>
<comment type="similarity">
    <text evidence="1">Belongs to the peptidase C40 family.</text>
</comment>
<gene>
    <name evidence="8" type="ordered locus">BDP_0524</name>
</gene>
<feature type="chain" id="PRO_5003033552" evidence="6">
    <location>
        <begin position="31"/>
        <end position="254"/>
    </location>
</feature>
<dbReference type="Gene3D" id="3.90.1720.10">
    <property type="entry name" value="endopeptidase domain like (from Nostoc punctiforme)"/>
    <property type="match status" value="1"/>
</dbReference>
<feature type="compositionally biased region" description="Basic and acidic residues" evidence="5">
    <location>
        <begin position="85"/>
        <end position="95"/>
    </location>
</feature>
<evidence type="ECO:0000256" key="2">
    <source>
        <dbReference type="ARBA" id="ARBA00022670"/>
    </source>
</evidence>
<evidence type="ECO:0000256" key="6">
    <source>
        <dbReference type="SAM" id="SignalP"/>
    </source>
</evidence>
<dbReference type="GO" id="GO:0006508">
    <property type="term" value="P:proteolysis"/>
    <property type="evidence" value="ECO:0007669"/>
    <property type="project" value="UniProtKB-KW"/>
</dbReference>
<dbReference type="InterPro" id="IPR000064">
    <property type="entry name" value="NLP_P60_dom"/>
</dbReference>
<dbReference type="KEGG" id="bde:BDP_0524"/>
<dbReference type="HOGENOM" id="CLU_016043_1_7_11"/>
<feature type="region of interest" description="Disordered" evidence="5">
    <location>
        <begin position="60"/>
        <end position="138"/>
    </location>
</feature>
<dbReference type="eggNOG" id="COG0791">
    <property type="taxonomic scope" value="Bacteria"/>
</dbReference>
<proteinExistence type="inferred from homology"/>
<accession>D2Q8Q9</accession>
<keyword evidence="3 8" id="KW-0378">Hydrolase</keyword>
<name>D2Q8Q9_BIFDB</name>
<keyword evidence="4" id="KW-0788">Thiol protease</keyword>
<evidence type="ECO:0000256" key="1">
    <source>
        <dbReference type="ARBA" id="ARBA00007074"/>
    </source>
</evidence>
<organism evidence="8 9">
    <name type="scientific">Bifidobacterium dentium (strain ATCC 27534 / DSM 20436 / JCM 1195 / Bd1)</name>
    <dbReference type="NCBI Taxonomy" id="401473"/>
    <lineage>
        <taxon>Bacteria</taxon>
        <taxon>Bacillati</taxon>
        <taxon>Actinomycetota</taxon>
        <taxon>Actinomycetes</taxon>
        <taxon>Bifidobacteriales</taxon>
        <taxon>Bifidobacteriaceae</taxon>
        <taxon>Bifidobacterium</taxon>
    </lineage>
</organism>
<feature type="compositionally biased region" description="Low complexity" evidence="5">
    <location>
        <begin position="122"/>
        <end position="138"/>
    </location>
</feature>
<dbReference type="SUPFAM" id="SSF54001">
    <property type="entry name" value="Cysteine proteinases"/>
    <property type="match status" value="1"/>
</dbReference>
<feature type="signal peptide" evidence="6">
    <location>
        <begin position="1"/>
        <end position="30"/>
    </location>
</feature>
<evidence type="ECO:0000259" key="7">
    <source>
        <dbReference type="PROSITE" id="PS51935"/>
    </source>
</evidence>
<dbReference type="EC" id="3.4.19.11" evidence="8"/>
<protein>
    <submittedName>
        <fullName evidence="8">Hypothetical NLP/P60 protein</fullName>
        <ecNumber evidence="8">3.4.19.11</ecNumber>
    </submittedName>
</protein>
<feature type="domain" description="NlpC/P60" evidence="7">
    <location>
        <begin position="140"/>
        <end position="254"/>
    </location>
</feature>
<feature type="compositionally biased region" description="Low complexity" evidence="5">
    <location>
        <begin position="96"/>
        <end position="114"/>
    </location>
</feature>
<evidence type="ECO:0000256" key="5">
    <source>
        <dbReference type="SAM" id="MobiDB-lite"/>
    </source>
</evidence>
<dbReference type="Pfam" id="PF00877">
    <property type="entry name" value="NLPC_P60"/>
    <property type="match status" value="1"/>
</dbReference>
<evidence type="ECO:0000313" key="8">
    <source>
        <dbReference type="EMBL" id="ADB09195.1"/>
    </source>
</evidence>
<keyword evidence="9" id="KW-1185">Reference proteome</keyword>
<evidence type="ECO:0000313" key="9">
    <source>
        <dbReference type="Proteomes" id="UP000008693"/>
    </source>
</evidence>